<dbReference type="EMBL" id="QTSX02003040">
    <property type="protein sequence ID" value="KAJ9072221.1"/>
    <property type="molecule type" value="Genomic_DNA"/>
</dbReference>
<dbReference type="Proteomes" id="UP001165960">
    <property type="component" value="Unassembled WGS sequence"/>
</dbReference>
<name>A0ACC2TCR3_9FUNG</name>
<gene>
    <name evidence="1" type="ORF">DSO57_1029824</name>
</gene>
<reference evidence="1" key="1">
    <citation type="submission" date="2022-04" db="EMBL/GenBank/DDBJ databases">
        <title>Genome of the entomopathogenic fungus Entomophthora muscae.</title>
        <authorList>
            <person name="Elya C."/>
            <person name="Lovett B.R."/>
            <person name="Lee E."/>
            <person name="Macias A.M."/>
            <person name="Hajek A.E."/>
            <person name="De Bivort B.L."/>
            <person name="Kasson M.T."/>
            <person name="De Fine Licht H.H."/>
            <person name="Stajich J.E."/>
        </authorList>
    </citation>
    <scope>NUCLEOTIDE SEQUENCE</scope>
    <source>
        <strain evidence="1">Berkeley</strain>
    </source>
</reference>
<evidence type="ECO:0000313" key="2">
    <source>
        <dbReference type="Proteomes" id="UP001165960"/>
    </source>
</evidence>
<keyword evidence="2" id="KW-1185">Reference proteome</keyword>
<sequence length="207" mass="22442">MGPTATARARVVPATCSPFLVAGSRFESRSGIQNCYFCNTLHELYATTQRQAPPEAVSQPNPQVAVFKTQVAALQKKILDLQAAITESTSFPGPTKDEGCCPGMPGQPSIYCARELIALANRLYHMKQHHNTLDKDFQEMTKLIDSVNEQFSSCLLVGISLTLRLAEHSTVVTNQGHQLDTAEQQTGCTAEAGICNSNSLVTLEESV</sequence>
<organism evidence="1 2">
    <name type="scientific">Entomophthora muscae</name>
    <dbReference type="NCBI Taxonomy" id="34485"/>
    <lineage>
        <taxon>Eukaryota</taxon>
        <taxon>Fungi</taxon>
        <taxon>Fungi incertae sedis</taxon>
        <taxon>Zoopagomycota</taxon>
        <taxon>Entomophthoromycotina</taxon>
        <taxon>Entomophthoromycetes</taxon>
        <taxon>Entomophthorales</taxon>
        <taxon>Entomophthoraceae</taxon>
        <taxon>Entomophthora</taxon>
    </lineage>
</organism>
<accession>A0ACC2TCR3</accession>
<evidence type="ECO:0000313" key="1">
    <source>
        <dbReference type="EMBL" id="KAJ9072221.1"/>
    </source>
</evidence>
<protein>
    <submittedName>
        <fullName evidence="1">Uncharacterized protein</fullName>
    </submittedName>
</protein>
<comment type="caution">
    <text evidence="1">The sequence shown here is derived from an EMBL/GenBank/DDBJ whole genome shotgun (WGS) entry which is preliminary data.</text>
</comment>
<proteinExistence type="predicted"/>